<feature type="domain" description="WH2" evidence="15">
    <location>
        <begin position="318"/>
        <end position="335"/>
    </location>
</feature>
<evidence type="ECO:0000256" key="14">
    <source>
        <dbReference type="SAM" id="MobiDB-lite"/>
    </source>
</evidence>
<comment type="subcellular location">
    <subcellularLocation>
        <location evidence="3">Cell membrane</location>
        <topology evidence="3">Peripheral membrane protein</topology>
        <orientation evidence="3">Cytoplasmic side</orientation>
    </subcellularLocation>
    <subcellularLocation>
        <location evidence="2">Cytoplasm</location>
        <location evidence="2">Cytoskeleton</location>
    </subcellularLocation>
    <subcellularLocation>
        <location evidence="1">Cytoplasmic vesicle membrane</location>
        <topology evidence="1">Peripheral membrane protein</topology>
        <orientation evidence="1">Cytoplasmic side</orientation>
    </subcellularLocation>
</comment>
<accession>A0A8J1LYB1</accession>
<feature type="compositionally biased region" description="Basic and acidic residues" evidence="14">
    <location>
        <begin position="303"/>
        <end position="318"/>
    </location>
</feature>
<keyword evidence="8" id="KW-0677">Repeat</keyword>
<dbReference type="CDD" id="cd15748">
    <property type="entry name" value="FYVE_SPIR"/>
    <property type="match status" value="1"/>
</dbReference>
<feature type="region of interest" description="Disordered" evidence="14">
    <location>
        <begin position="377"/>
        <end position="406"/>
    </location>
</feature>
<organism evidence="17 18">
    <name type="scientific">Xenopus laevis</name>
    <name type="common">African clawed frog</name>
    <dbReference type="NCBI Taxonomy" id="8355"/>
    <lineage>
        <taxon>Eukaryota</taxon>
        <taxon>Metazoa</taxon>
        <taxon>Chordata</taxon>
        <taxon>Craniata</taxon>
        <taxon>Vertebrata</taxon>
        <taxon>Euteleostomi</taxon>
        <taxon>Amphibia</taxon>
        <taxon>Batrachia</taxon>
        <taxon>Anura</taxon>
        <taxon>Pipoidea</taxon>
        <taxon>Pipidae</taxon>
        <taxon>Xenopodinae</taxon>
        <taxon>Xenopus</taxon>
        <taxon>Xenopus</taxon>
    </lineage>
</organism>
<dbReference type="InterPro" id="IPR011019">
    <property type="entry name" value="KIND_dom"/>
</dbReference>
<dbReference type="GO" id="GO:0015031">
    <property type="term" value="P:protein transport"/>
    <property type="evidence" value="ECO:0007669"/>
    <property type="project" value="UniProtKB-KW"/>
</dbReference>
<keyword evidence="6" id="KW-1003">Cell membrane</keyword>
<dbReference type="PANTHER" id="PTHR21345">
    <property type="entry name" value="SPIRE"/>
    <property type="match status" value="1"/>
</dbReference>
<gene>
    <name evidence="18" type="primary">spire1.S</name>
    <name evidence="18" type="synonym">pEg6</name>
    <name evidence="18" type="synonym">spire</name>
    <name evidence="18" type="synonym">spire1</name>
    <name evidence="18" type="synonym">spire1.L</name>
    <name evidence="18" type="synonym">spire2</name>
</gene>
<dbReference type="GO" id="GO:0030659">
    <property type="term" value="C:cytoplasmic vesicle membrane"/>
    <property type="evidence" value="ECO:0000318"/>
    <property type="project" value="GO_Central"/>
</dbReference>
<evidence type="ECO:0000256" key="10">
    <source>
        <dbReference type="ARBA" id="ARBA00023136"/>
    </source>
</evidence>
<dbReference type="InterPro" id="IPR003124">
    <property type="entry name" value="WH2_dom"/>
</dbReference>
<proteinExistence type="inferred from homology"/>
<evidence type="ECO:0000256" key="5">
    <source>
        <dbReference type="ARBA" id="ARBA00022448"/>
    </source>
</evidence>
<dbReference type="RefSeq" id="XP_041433725.1">
    <property type="nucleotide sequence ID" value="XM_041577791.1"/>
</dbReference>
<keyword evidence="13" id="KW-0968">Cytoplasmic vesicle</keyword>
<keyword evidence="12" id="KW-0206">Cytoskeleton</keyword>
<evidence type="ECO:0000256" key="2">
    <source>
        <dbReference type="ARBA" id="ARBA00004245"/>
    </source>
</evidence>
<dbReference type="AlphaFoldDB" id="A0A8J1LYB1"/>
<dbReference type="GO" id="GO:0008017">
    <property type="term" value="F:microtubule binding"/>
    <property type="evidence" value="ECO:0000318"/>
    <property type="project" value="GO_Central"/>
</dbReference>
<dbReference type="GO" id="GO:0003779">
    <property type="term" value="F:actin binding"/>
    <property type="evidence" value="ECO:0007669"/>
    <property type="project" value="UniProtKB-KW"/>
</dbReference>
<dbReference type="GO" id="GO:0048193">
    <property type="term" value="P:Golgi vesicle transport"/>
    <property type="evidence" value="ECO:0000318"/>
    <property type="project" value="GO_Central"/>
</dbReference>
<dbReference type="GO" id="GO:0036089">
    <property type="term" value="P:cleavage furrow formation"/>
    <property type="evidence" value="ECO:0000318"/>
    <property type="project" value="GO_Central"/>
</dbReference>
<dbReference type="GO" id="GO:0051295">
    <property type="term" value="P:establishment of meiotic spindle localization"/>
    <property type="evidence" value="ECO:0000318"/>
    <property type="project" value="GO_Central"/>
</dbReference>
<keyword evidence="5" id="KW-0813">Transport</keyword>
<evidence type="ECO:0000313" key="17">
    <source>
        <dbReference type="Proteomes" id="UP000186698"/>
    </source>
</evidence>
<dbReference type="GO" id="GO:0005856">
    <property type="term" value="C:cytoskeleton"/>
    <property type="evidence" value="ECO:0007669"/>
    <property type="project" value="UniProtKB-SubCell"/>
</dbReference>
<keyword evidence="9" id="KW-0653">Protein transport</keyword>
<dbReference type="GO" id="GO:0051639">
    <property type="term" value="P:actin filament network formation"/>
    <property type="evidence" value="ECO:0000318"/>
    <property type="project" value="GO_Central"/>
</dbReference>
<evidence type="ECO:0000256" key="1">
    <source>
        <dbReference type="ARBA" id="ARBA00004180"/>
    </source>
</evidence>
<dbReference type="InterPro" id="IPR029901">
    <property type="entry name" value="Spire"/>
</dbReference>
<dbReference type="GO" id="GO:0040038">
    <property type="term" value="P:polar body extrusion after meiotic divisions"/>
    <property type="evidence" value="ECO:0000318"/>
    <property type="project" value="GO_Central"/>
</dbReference>
<dbReference type="PROSITE" id="PS51082">
    <property type="entry name" value="WH2"/>
    <property type="match status" value="1"/>
</dbReference>
<dbReference type="Pfam" id="PF16474">
    <property type="entry name" value="KIND"/>
    <property type="match status" value="2"/>
</dbReference>
<dbReference type="PANTHER" id="PTHR21345:SF9">
    <property type="entry name" value="KIND DOMAIN-CONTAINING PROTEIN"/>
    <property type="match status" value="1"/>
</dbReference>
<reference evidence="18" key="1">
    <citation type="submission" date="2025-08" db="UniProtKB">
        <authorList>
            <consortium name="RefSeq"/>
        </authorList>
    </citation>
    <scope>IDENTIFICATION</scope>
    <source>
        <strain evidence="18">J_2021</strain>
        <tissue evidence="18">Erythrocytes</tissue>
    </source>
</reference>
<evidence type="ECO:0000256" key="6">
    <source>
        <dbReference type="ARBA" id="ARBA00022475"/>
    </source>
</evidence>
<evidence type="ECO:0000256" key="11">
    <source>
        <dbReference type="ARBA" id="ARBA00023203"/>
    </source>
</evidence>
<evidence type="ECO:0000256" key="9">
    <source>
        <dbReference type="ARBA" id="ARBA00022927"/>
    </source>
</evidence>
<evidence type="ECO:0000256" key="7">
    <source>
        <dbReference type="ARBA" id="ARBA00022490"/>
    </source>
</evidence>
<dbReference type="Gene3D" id="1.10.510.10">
    <property type="entry name" value="Transferase(Phosphotransferase) domain 1"/>
    <property type="match status" value="1"/>
</dbReference>
<dbReference type="GO" id="GO:0045010">
    <property type="term" value="P:actin nucleation"/>
    <property type="evidence" value="ECO:0007669"/>
    <property type="project" value="InterPro"/>
</dbReference>
<evidence type="ECO:0000256" key="4">
    <source>
        <dbReference type="ARBA" id="ARBA00010956"/>
    </source>
</evidence>
<evidence type="ECO:0000256" key="8">
    <source>
        <dbReference type="ARBA" id="ARBA00022737"/>
    </source>
</evidence>
<dbReference type="PROSITE" id="PS51377">
    <property type="entry name" value="KIND"/>
    <property type="match status" value="1"/>
</dbReference>
<evidence type="ECO:0000256" key="12">
    <source>
        <dbReference type="ARBA" id="ARBA00023212"/>
    </source>
</evidence>
<keyword evidence="7" id="KW-0963">Cytoplasm</keyword>
<feature type="compositionally biased region" description="Low complexity" evidence="14">
    <location>
        <begin position="392"/>
        <end position="401"/>
    </location>
</feature>
<evidence type="ECO:0000259" key="16">
    <source>
        <dbReference type="PROSITE" id="PS51377"/>
    </source>
</evidence>
<protein>
    <submittedName>
        <fullName evidence="18">Spire-type actin nucleation factor 1 S homeolog isoform X1</fullName>
    </submittedName>
</protein>
<evidence type="ECO:0000256" key="3">
    <source>
        <dbReference type="ARBA" id="ARBA00004413"/>
    </source>
</evidence>
<dbReference type="Proteomes" id="UP000186698">
    <property type="component" value="Chromosome 9_10S"/>
</dbReference>
<sequence>MDENRPPGGCSKVTLKAILQGYGQPISEEQAWALCYQCCIKLKQIFWGAKQVPFVCGVESIHVHQDGTVSYVPWVGKEPRGARNGSHDVNPSERKLIEHIGQVIYAALDWGLTNDMERVLSEPLDKLLYGMLGLHDITMDYNLHFQCPITLKDIIKQCAERLFTPSEASSHYRAVCRVLFAEHKEFCNLLLTIERSKQSLRKLEVEHILDKDAIILYDNWGNLWSNVIKELRLGIRLRNSKEHVGLPAEYELTPFELLMNDIRAKRYTLREVKDSPKRKMSQSVENFIMDFIRSQPLRPVHQASERKLKEKSQEEPSLHELLMSEIKSGKKLRSTRRRKGNSLQDDDDDSLTSQSFTQSDDSLSPVGYRVSHVRSTPQAFDLGDNESDVKISWQSDSSETSSDNKFADLTSSSTDLMFVPVLTSSQVDLKNSSFLNYDVLKYSSHKRSSSYESPLQKKHSERSCRYPKVRPVPTIAELVPTRREIVKAEMVNFLQNYGFSGSRICFCCHKKRLFFTWPYTCKICERVICPECCVEMLMPFKQCMHLPLSFFKTLVLTRDDDPSCQEQRTQLFCRETLQWDCSSVPLVFEPQDLSDNIPFHKRTMKNWTCMDICTKCEDFILDTVELSYPSKDTSNGLKSRCSSHS</sequence>
<dbReference type="CTD" id="446378"/>
<dbReference type="GO" id="GO:0030041">
    <property type="term" value="P:actin filament polymerization"/>
    <property type="evidence" value="ECO:0007669"/>
    <property type="project" value="TreeGrafter"/>
</dbReference>
<keyword evidence="10" id="KW-0472">Membrane</keyword>
<evidence type="ECO:0000256" key="13">
    <source>
        <dbReference type="ARBA" id="ARBA00023329"/>
    </source>
</evidence>
<name>A0A8J1LYB1_XENLA</name>
<feature type="compositionally biased region" description="Basic residues" evidence="14">
    <location>
        <begin position="329"/>
        <end position="340"/>
    </location>
</feature>
<dbReference type="GeneID" id="446378"/>
<dbReference type="GO" id="GO:0005886">
    <property type="term" value="C:plasma membrane"/>
    <property type="evidence" value="ECO:0007669"/>
    <property type="project" value="UniProtKB-SubCell"/>
</dbReference>
<feature type="region of interest" description="Disordered" evidence="14">
    <location>
        <begin position="300"/>
        <end position="365"/>
    </location>
</feature>
<dbReference type="OrthoDB" id="10043757at2759"/>
<feature type="domain" description="KIND" evidence="16">
    <location>
        <begin position="13"/>
        <end position="186"/>
    </location>
</feature>
<keyword evidence="11" id="KW-0009">Actin-binding</keyword>
<dbReference type="SMART" id="SM00750">
    <property type="entry name" value="KIND"/>
    <property type="match status" value="1"/>
</dbReference>
<evidence type="ECO:0000313" key="18">
    <source>
        <dbReference type="RefSeq" id="XP_041433725.1"/>
    </source>
</evidence>
<feature type="compositionally biased region" description="Low complexity" evidence="14">
    <location>
        <begin position="351"/>
        <end position="364"/>
    </location>
</feature>
<evidence type="ECO:0000259" key="15">
    <source>
        <dbReference type="PROSITE" id="PS51082"/>
    </source>
</evidence>
<dbReference type="GO" id="GO:0005938">
    <property type="term" value="C:cell cortex"/>
    <property type="evidence" value="ECO:0000318"/>
    <property type="project" value="GO_Central"/>
</dbReference>
<comment type="similarity">
    <text evidence="4">Belongs to the spire family.</text>
</comment>
<keyword evidence="17" id="KW-1185">Reference proteome</keyword>